<proteinExistence type="predicted"/>
<dbReference type="InterPro" id="IPR035986">
    <property type="entry name" value="PKD_dom_sf"/>
</dbReference>
<evidence type="ECO:0000313" key="2">
    <source>
        <dbReference type="EMBL" id="SQD79134.1"/>
    </source>
</evidence>
<dbReference type="Pfam" id="PF18911">
    <property type="entry name" value="PKD_4"/>
    <property type="match status" value="1"/>
</dbReference>
<dbReference type="InterPro" id="IPR022409">
    <property type="entry name" value="PKD/Chitinase_dom"/>
</dbReference>
<feature type="domain" description="PKD/Chitinase" evidence="1">
    <location>
        <begin position="65"/>
        <end position="140"/>
    </location>
</feature>
<dbReference type="SMART" id="SM00089">
    <property type="entry name" value="PKD"/>
    <property type="match status" value="2"/>
</dbReference>
<organism evidence="2 3">
    <name type="scientific">Moritella yayanosii</name>
    <dbReference type="NCBI Taxonomy" id="69539"/>
    <lineage>
        <taxon>Bacteria</taxon>
        <taxon>Pseudomonadati</taxon>
        <taxon>Pseudomonadota</taxon>
        <taxon>Gammaproteobacteria</taxon>
        <taxon>Alteromonadales</taxon>
        <taxon>Moritellaceae</taxon>
        <taxon>Moritella</taxon>
    </lineage>
</organism>
<keyword evidence="3" id="KW-1185">Reference proteome</keyword>
<dbReference type="EMBL" id="LS483250">
    <property type="protein sequence ID" value="SQD79134.1"/>
    <property type="molecule type" value="Genomic_DNA"/>
</dbReference>
<dbReference type="Proteomes" id="UP000250163">
    <property type="component" value="Chromosome MORIYA"/>
</dbReference>
<dbReference type="InterPro" id="IPR000601">
    <property type="entry name" value="PKD_dom"/>
</dbReference>
<sequence>MVTLLSTLTACGSEDGQVYTQDDIAWHWAISLDGVGQVATLHPEEDLQYQFLEANTYRIKATILKPTAIINIVSINGLHVEFDAQSSTYSEGNISEFEWIMEGTSYSTPVQAHTFNRSGRYSVSLKVKSVDGSEVSAEPTEPVADFTYTTANRVANFNASSSISSNITSYNWYSPHDGSSENGIKITKIFPAEDSYNVSLTTVSSANAWCNIQIAQYKDQMSRIFPTNFTYEIRQQGNNECAKSNEL</sequence>
<dbReference type="Gene3D" id="2.60.40.10">
    <property type="entry name" value="Immunoglobulins"/>
    <property type="match status" value="2"/>
</dbReference>
<dbReference type="KEGG" id="mya:MORIYA_2658"/>
<dbReference type="AlphaFoldDB" id="A0A330LQ66"/>
<gene>
    <name evidence="2" type="ORF">MORIYA_2658</name>
</gene>
<dbReference type="RefSeq" id="WP_112715627.1">
    <property type="nucleotide sequence ID" value="NZ_LS483250.1"/>
</dbReference>
<protein>
    <recommendedName>
        <fullName evidence="1">PKD/Chitinase domain-containing protein</fullName>
    </recommendedName>
</protein>
<name>A0A330LQ66_9GAMM</name>
<evidence type="ECO:0000259" key="1">
    <source>
        <dbReference type="SMART" id="SM00089"/>
    </source>
</evidence>
<evidence type="ECO:0000313" key="3">
    <source>
        <dbReference type="Proteomes" id="UP000250163"/>
    </source>
</evidence>
<reference evidence="3" key="1">
    <citation type="submission" date="2018-05" db="EMBL/GenBank/DDBJ databases">
        <authorList>
            <person name="Cea G.-C."/>
            <person name="William W."/>
        </authorList>
    </citation>
    <scope>NUCLEOTIDE SEQUENCE [LARGE SCALE GENOMIC DNA]</scope>
    <source>
        <strain evidence="3">DB21MT 5</strain>
    </source>
</reference>
<accession>A0A330LQ66</accession>
<feature type="domain" description="PKD/Chitinase" evidence="1">
    <location>
        <begin position="143"/>
        <end position="217"/>
    </location>
</feature>
<dbReference type="InterPro" id="IPR013783">
    <property type="entry name" value="Ig-like_fold"/>
</dbReference>
<dbReference type="CDD" id="cd00146">
    <property type="entry name" value="PKD"/>
    <property type="match status" value="2"/>
</dbReference>
<dbReference type="SUPFAM" id="SSF49299">
    <property type="entry name" value="PKD domain"/>
    <property type="match status" value="2"/>
</dbReference>
<dbReference type="OrthoDB" id="6396964at2"/>